<name>A0A1Y0HID2_9BACT</name>
<dbReference type="AlphaFoldDB" id="A0A1Y0HID2"/>
<dbReference type="Gene3D" id="2.40.160.20">
    <property type="match status" value="1"/>
</dbReference>
<proteinExistence type="predicted"/>
<dbReference type="OrthoDB" id="5339350at2"/>
<dbReference type="InterPro" id="IPR011250">
    <property type="entry name" value="OMP/PagP_B-barrel"/>
</dbReference>
<feature type="signal peptide" evidence="1">
    <location>
        <begin position="1"/>
        <end position="20"/>
    </location>
</feature>
<gene>
    <name evidence="2" type="ORF">Sdiek1_0682</name>
</gene>
<protein>
    <submittedName>
        <fullName evidence="2">Uncharacterized protein</fullName>
    </submittedName>
</protein>
<dbReference type="SUPFAM" id="SSF56925">
    <property type="entry name" value="OMPA-like"/>
    <property type="match status" value="1"/>
</dbReference>
<evidence type="ECO:0000313" key="3">
    <source>
        <dbReference type="Proteomes" id="UP000196005"/>
    </source>
</evidence>
<keyword evidence="1" id="KW-0732">Signal</keyword>
<organism evidence="2 3">
    <name type="scientific">Sulfurospirillum diekertiae</name>
    <dbReference type="NCBI Taxonomy" id="1854492"/>
    <lineage>
        <taxon>Bacteria</taxon>
        <taxon>Pseudomonadati</taxon>
        <taxon>Campylobacterota</taxon>
        <taxon>Epsilonproteobacteria</taxon>
        <taxon>Campylobacterales</taxon>
        <taxon>Sulfurospirillaceae</taxon>
        <taxon>Sulfurospirillum</taxon>
    </lineage>
</organism>
<evidence type="ECO:0000256" key="1">
    <source>
        <dbReference type="SAM" id="SignalP"/>
    </source>
</evidence>
<sequence>MKKSLVVASFLLLNGSAIFADTNPWFIGGEFGGMSIHGKSSSTADFNLFGTHIIQEGSTSDTINTTYEAIKVGKYFEYGRVYGSFGYQNKKEDTTSYTYGLGYDYLFKNKSDFTPFIGINASYSVGNIDNDTAKALSLDKPKGFNYGAEAGFLYALTKSTELEIGARYMISDVDDTSSFDLGTVKANFKMEDEHMIQYYVGLNYKF</sequence>
<dbReference type="RefSeq" id="WP_087437891.1">
    <property type="nucleotide sequence ID" value="NZ_CP021416.1"/>
</dbReference>
<accession>A0A1Y0HID2</accession>
<dbReference type="EMBL" id="CP021416">
    <property type="protein sequence ID" value="ARU47851.1"/>
    <property type="molecule type" value="Genomic_DNA"/>
</dbReference>
<feature type="chain" id="PRO_5012191944" evidence="1">
    <location>
        <begin position="21"/>
        <end position="206"/>
    </location>
</feature>
<keyword evidence="3" id="KW-1185">Reference proteome</keyword>
<dbReference type="Proteomes" id="UP000196005">
    <property type="component" value="Chromosome"/>
</dbReference>
<reference evidence="3" key="1">
    <citation type="submission" date="2017-05" db="EMBL/GenBank/DDBJ databases">
        <title>Dechlorination kinetics govern the competition between two new strains of the genus Sulfurospirillum.</title>
        <authorList>
            <person name="Buttet G.F."/>
            <person name="Murray A.M."/>
            <person name="Goris T."/>
            <person name="Burion M."/>
            <person name="Lin B."/>
            <person name="Rolle M."/>
            <person name="Maillard J."/>
        </authorList>
    </citation>
    <scope>NUCLEOTIDE SEQUENCE [LARGE SCALE GENOMIC DNA]</scope>
    <source>
        <strain evidence="3">SL2-1</strain>
    </source>
</reference>
<evidence type="ECO:0000313" key="2">
    <source>
        <dbReference type="EMBL" id="ARU47851.1"/>
    </source>
</evidence>
<dbReference type="KEGG" id="suls:Sdiek1_0682"/>